<proteinExistence type="inferred from homology"/>
<dbReference type="Pfam" id="PF08030">
    <property type="entry name" value="NAD_binding_6"/>
    <property type="match status" value="1"/>
</dbReference>
<evidence type="ECO:0000256" key="2">
    <source>
        <dbReference type="ARBA" id="ARBA00006278"/>
    </source>
</evidence>
<evidence type="ECO:0000256" key="15">
    <source>
        <dbReference type="SAM" id="SignalP"/>
    </source>
</evidence>
<dbReference type="SUPFAM" id="SSF52343">
    <property type="entry name" value="Ferredoxin reductase-like, C-terminal NADP-linked domain"/>
    <property type="match status" value="1"/>
</dbReference>
<evidence type="ECO:0000256" key="4">
    <source>
        <dbReference type="ARBA" id="ARBA00022448"/>
    </source>
</evidence>
<organism evidence="17 18">
    <name type="scientific">Ascosphaera apis ARSEF 7405</name>
    <dbReference type="NCBI Taxonomy" id="392613"/>
    <lineage>
        <taxon>Eukaryota</taxon>
        <taxon>Fungi</taxon>
        <taxon>Dikarya</taxon>
        <taxon>Ascomycota</taxon>
        <taxon>Pezizomycotina</taxon>
        <taxon>Eurotiomycetes</taxon>
        <taxon>Eurotiomycetidae</taxon>
        <taxon>Onygenales</taxon>
        <taxon>Ascosphaeraceae</taxon>
        <taxon>Ascosphaera</taxon>
    </lineage>
</organism>
<dbReference type="InterPro" id="IPR013130">
    <property type="entry name" value="Fe3_Rdtase_TM_dom"/>
</dbReference>
<feature type="transmembrane region" description="Helical" evidence="14">
    <location>
        <begin position="313"/>
        <end position="333"/>
    </location>
</feature>
<dbReference type="SUPFAM" id="SSF63380">
    <property type="entry name" value="Riboflavin synthase domain-like"/>
    <property type="match status" value="1"/>
</dbReference>
<dbReference type="VEuPathDB" id="FungiDB:AAP_01238"/>
<reference evidence="17 18" key="1">
    <citation type="journal article" date="2016" name="Genome Biol. Evol.">
        <title>Divergent and convergent evolution of fungal pathogenicity.</title>
        <authorList>
            <person name="Shang Y."/>
            <person name="Xiao G."/>
            <person name="Zheng P."/>
            <person name="Cen K."/>
            <person name="Zhan S."/>
            <person name="Wang C."/>
        </authorList>
    </citation>
    <scope>NUCLEOTIDE SEQUENCE [LARGE SCALE GENOMIC DNA]</scope>
    <source>
        <strain evidence="17 18">ARSEF 7405</strain>
    </source>
</reference>
<dbReference type="Pfam" id="PF01794">
    <property type="entry name" value="Ferric_reduct"/>
    <property type="match status" value="1"/>
</dbReference>
<evidence type="ECO:0000256" key="5">
    <source>
        <dbReference type="ARBA" id="ARBA00022475"/>
    </source>
</evidence>
<evidence type="ECO:0000256" key="14">
    <source>
        <dbReference type="SAM" id="Phobius"/>
    </source>
</evidence>
<dbReference type="Gene3D" id="3.40.50.80">
    <property type="entry name" value="Nucleotide-binding domain of ferredoxin-NADP reductase (FNR) module"/>
    <property type="match status" value="1"/>
</dbReference>
<evidence type="ECO:0000256" key="6">
    <source>
        <dbReference type="ARBA" id="ARBA00022692"/>
    </source>
</evidence>
<comment type="subcellular location">
    <subcellularLocation>
        <location evidence="1">Cell membrane</location>
        <topology evidence="1">Multi-pass membrane protein</topology>
    </subcellularLocation>
</comment>
<evidence type="ECO:0000256" key="13">
    <source>
        <dbReference type="SAM" id="MobiDB-lite"/>
    </source>
</evidence>
<comment type="caution">
    <text evidence="17">The sequence shown here is derived from an EMBL/GenBank/DDBJ whole genome shotgun (WGS) entry which is preliminary data.</text>
</comment>
<dbReference type="GO" id="GO:0015677">
    <property type="term" value="P:copper ion import"/>
    <property type="evidence" value="ECO:0007669"/>
    <property type="project" value="TreeGrafter"/>
</dbReference>
<dbReference type="InterPro" id="IPR039261">
    <property type="entry name" value="FNR_nucleotide-bd"/>
</dbReference>
<gene>
    <name evidence="17" type="ORF">AAP_01238</name>
</gene>
<evidence type="ECO:0000256" key="1">
    <source>
        <dbReference type="ARBA" id="ARBA00004651"/>
    </source>
</evidence>
<dbReference type="GO" id="GO:0006826">
    <property type="term" value="P:iron ion transport"/>
    <property type="evidence" value="ECO:0007669"/>
    <property type="project" value="TreeGrafter"/>
</dbReference>
<evidence type="ECO:0000256" key="11">
    <source>
        <dbReference type="ARBA" id="ARBA00023136"/>
    </source>
</evidence>
<keyword evidence="11 14" id="KW-0472">Membrane</keyword>
<dbReference type="InterPro" id="IPR051410">
    <property type="entry name" value="Ferric/Cupric_Reductase"/>
</dbReference>
<dbReference type="SFLD" id="SFLDS00052">
    <property type="entry name" value="Ferric_Reductase_Domain"/>
    <property type="match status" value="1"/>
</dbReference>
<dbReference type="InterPro" id="IPR013121">
    <property type="entry name" value="Fe_red_NAD-bd_6"/>
</dbReference>
<name>A0A168CDN6_9EURO</name>
<dbReference type="GO" id="GO:0005886">
    <property type="term" value="C:plasma membrane"/>
    <property type="evidence" value="ECO:0007669"/>
    <property type="project" value="UniProtKB-SubCell"/>
</dbReference>
<dbReference type="CDD" id="cd06186">
    <property type="entry name" value="NOX_Duox_like_FAD_NADP"/>
    <property type="match status" value="1"/>
</dbReference>
<dbReference type="Proteomes" id="UP000242877">
    <property type="component" value="Unassembled WGS sequence"/>
</dbReference>
<feature type="signal peptide" evidence="15">
    <location>
        <begin position="1"/>
        <end position="25"/>
    </location>
</feature>
<keyword evidence="5" id="KW-1003">Cell membrane</keyword>
<dbReference type="Pfam" id="PF08022">
    <property type="entry name" value="FAD_binding_8"/>
    <property type="match status" value="1"/>
</dbReference>
<keyword evidence="6 14" id="KW-0812">Transmembrane</keyword>
<keyword evidence="7" id="KW-0249">Electron transport</keyword>
<feature type="chain" id="PRO_5007895961" description="ferric-chelate reductase (NADPH)" evidence="15">
    <location>
        <begin position="26"/>
        <end position="638"/>
    </location>
</feature>
<feature type="transmembrane region" description="Helical" evidence="14">
    <location>
        <begin position="172"/>
        <end position="191"/>
    </location>
</feature>
<feature type="transmembrane region" description="Helical" evidence="14">
    <location>
        <begin position="245"/>
        <end position="263"/>
    </location>
</feature>
<dbReference type="PROSITE" id="PS51384">
    <property type="entry name" value="FAD_FR"/>
    <property type="match status" value="1"/>
</dbReference>
<feature type="compositionally biased region" description="Low complexity" evidence="13">
    <location>
        <begin position="43"/>
        <end position="66"/>
    </location>
</feature>
<sequence>MSFQVVKSAVYGMLLLASSVSAADGSIHHVHMHHGHRLHHRSPSSNSSSSSASTSPSPSSSSSSSSGHVFSEKTSLDPALQDRRLAHLSILVGGIILALFLLWRVALRMNDHMRQLVSIGSDTQRFFIKPNWKFAWFKKNVMYAPVLSQRHNQEIRLSSAINVGTLPTRFQLVLLIGIVAMNVALCIVTIPNAGPKASIPSLVINRSGTMAVVNLMPLIIMAGRNNPLITILDISFDTWNLLHRWFGRIVIAETLVHIIAWFYQKVHNSGWSAVNMSLKSSFILTGFIGGIAFVVILIQACSPLRHAFYETFLHLHIALAGVSFGMIWVHLNGFHQQKYLLAAIIFWAFDRACRFTWILYRNVGRRSTSAVIETLPGESLRITFHMPRPWKFRPGQHAYLYIPSVGLWQSHPFTMAWAETQEILSDEKKLISNNKDLAPMTTMAMVIRRRTGFTNTLYKRAMKCEDGLLKCTAFLEGPYGAEHSLDSYGTIVLFAAGIGITHHTSYLQHLVQGYANGTIAARRITLIWVIQSPEHLEWIRPWMTSILNLEGRREVLKIMVFVTRPRNPREISSASATVQVFPGKPNLQTIIDEEIERQVGAMGVMICGTGGLADDVRRVCRNRQEISNIDFIEEAFSW</sequence>
<evidence type="ECO:0000256" key="10">
    <source>
        <dbReference type="ARBA" id="ARBA00023065"/>
    </source>
</evidence>
<comment type="catalytic activity">
    <reaction evidence="12">
        <text>2 a Fe(II)-siderophore + NADP(+) + H(+) = 2 a Fe(III)-siderophore + NADPH</text>
        <dbReference type="Rhea" id="RHEA:28795"/>
        <dbReference type="Rhea" id="RHEA-COMP:11342"/>
        <dbReference type="Rhea" id="RHEA-COMP:11344"/>
        <dbReference type="ChEBI" id="CHEBI:15378"/>
        <dbReference type="ChEBI" id="CHEBI:29033"/>
        <dbReference type="ChEBI" id="CHEBI:29034"/>
        <dbReference type="ChEBI" id="CHEBI:57783"/>
        <dbReference type="ChEBI" id="CHEBI:58349"/>
        <dbReference type="EC" id="1.16.1.9"/>
    </reaction>
</comment>
<dbReference type="InterPro" id="IPR017938">
    <property type="entry name" value="Riboflavin_synthase-like_b-brl"/>
</dbReference>
<dbReference type="GO" id="GO:0052851">
    <property type="term" value="F:ferric-chelate reductase (NADPH) activity"/>
    <property type="evidence" value="ECO:0007669"/>
    <property type="project" value="UniProtKB-EC"/>
</dbReference>
<feature type="region of interest" description="Disordered" evidence="13">
    <location>
        <begin position="32"/>
        <end position="70"/>
    </location>
</feature>
<evidence type="ECO:0000256" key="9">
    <source>
        <dbReference type="ARBA" id="ARBA00023002"/>
    </source>
</evidence>
<dbReference type="InterPro" id="IPR013112">
    <property type="entry name" value="FAD-bd_8"/>
</dbReference>
<evidence type="ECO:0000259" key="16">
    <source>
        <dbReference type="PROSITE" id="PS51384"/>
    </source>
</evidence>
<accession>A0A168CDN6</accession>
<keyword evidence="4" id="KW-0813">Transport</keyword>
<feature type="transmembrane region" description="Helical" evidence="14">
    <location>
        <begin position="283"/>
        <end position="301"/>
    </location>
</feature>
<keyword evidence="8 14" id="KW-1133">Transmembrane helix</keyword>
<keyword evidence="10" id="KW-0406">Ion transport</keyword>
<keyword evidence="9" id="KW-0560">Oxidoreductase</keyword>
<keyword evidence="15" id="KW-0732">Signal</keyword>
<dbReference type="GO" id="GO:0006879">
    <property type="term" value="P:intracellular iron ion homeostasis"/>
    <property type="evidence" value="ECO:0007669"/>
    <property type="project" value="TreeGrafter"/>
</dbReference>
<keyword evidence="18" id="KW-1185">Reference proteome</keyword>
<feature type="domain" description="FAD-binding FR-type" evidence="16">
    <location>
        <begin position="362"/>
        <end position="485"/>
    </location>
</feature>
<dbReference type="PANTHER" id="PTHR32361:SF24">
    <property type="entry name" value="REDUCTASE, PUTATIVE (AFU_ORTHOLOGUE AFUA_3G10820)-RELATED"/>
    <property type="match status" value="1"/>
</dbReference>
<feature type="transmembrane region" description="Helical" evidence="14">
    <location>
        <begin position="203"/>
        <end position="224"/>
    </location>
</feature>
<dbReference type="InterPro" id="IPR017927">
    <property type="entry name" value="FAD-bd_FR_type"/>
</dbReference>
<protein>
    <recommendedName>
        <fullName evidence="3">ferric-chelate reductase (NADPH)</fullName>
        <ecNumber evidence="3">1.16.1.9</ecNumber>
    </recommendedName>
</protein>
<comment type="similarity">
    <text evidence="2">Belongs to the ferric reductase (FRE) family.</text>
</comment>
<evidence type="ECO:0000313" key="17">
    <source>
        <dbReference type="EMBL" id="KZZ96465.1"/>
    </source>
</evidence>
<dbReference type="EMBL" id="AZGZ01000003">
    <property type="protein sequence ID" value="KZZ96465.1"/>
    <property type="molecule type" value="Genomic_DNA"/>
</dbReference>
<evidence type="ECO:0000256" key="8">
    <source>
        <dbReference type="ARBA" id="ARBA00022989"/>
    </source>
</evidence>
<dbReference type="AlphaFoldDB" id="A0A168CDN6"/>
<evidence type="ECO:0000256" key="12">
    <source>
        <dbReference type="ARBA" id="ARBA00048483"/>
    </source>
</evidence>
<dbReference type="SFLD" id="SFLDG01168">
    <property type="entry name" value="Ferric_reductase_subgroup_(FRE"/>
    <property type="match status" value="1"/>
</dbReference>
<dbReference type="EC" id="1.16.1.9" evidence="3"/>
<evidence type="ECO:0000256" key="3">
    <source>
        <dbReference type="ARBA" id="ARBA00012668"/>
    </source>
</evidence>
<feature type="transmembrane region" description="Helical" evidence="14">
    <location>
        <begin position="85"/>
        <end position="106"/>
    </location>
</feature>
<evidence type="ECO:0000256" key="7">
    <source>
        <dbReference type="ARBA" id="ARBA00022982"/>
    </source>
</evidence>
<feature type="compositionally biased region" description="Basic residues" evidence="13">
    <location>
        <begin position="32"/>
        <end position="42"/>
    </location>
</feature>
<dbReference type="OrthoDB" id="4494341at2759"/>
<evidence type="ECO:0000313" key="18">
    <source>
        <dbReference type="Proteomes" id="UP000242877"/>
    </source>
</evidence>
<dbReference type="PANTHER" id="PTHR32361">
    <property type="entry name" value="FERRIC/CUPRIC REDUCTASE TRANSMEMBRANE COMPONENT"/>
    <property type="match status" value="1"/>
</dbReference>